<evidence type="ECO:0000313" key="1">
    <source>
        <dbReference type="EMBL" id="SDJ52637.1"/>
    </source>
</evidence>
<dbReference type="PANTHER" id="PTHR41774:SF1">
    <property type="entry name" value="NGG1P INTERACTING FACTOR NIF3"/>
    <property type="match status" value="1"/>
</dbReference>
<proteinExistence type="predicted"/>
<organism evidence="1 2">
    <name type="scientific">Salimicrobium halophilum</name>
    <dbReference type="NCBI Taxonomy" id="86666"/>
    <lineage>
        <taxon>Bacteria</taxon>
        <taxon>Bacillati</taxon>
        <taxon>Bacillota</taxon>
        <taxon>Bacilli</taxon>
        <taxon>Bacillales</taxon>
        <taxon>Bacillaceae</taxon>
        <taxon>Salimicrobium</taxon>
    </lineage>
</organism>
<accession>A0A1G8UG62</accession>
<evidence type="ECO:0000313" key="2">
    <source>
        <dbReference type="Proteomes" id="UP000199225"/>
    </source>
</evidence>
<protein>
    <submittedName>
        <fullName evidence="1">Uncharacterized protein</fullName>
    </submittedName>
</protein>
<dbReference type="STRING" id="86666.SAMN04490247_2240"/>
<dbReference type="InterPro" id="IPR036069">
    <property type="entry name" value="DUF34/NIF3_sf"/>
</dbReference>
<dbReference type="AlphaFoldDB" id="A0A1G8UG62"/>
<dbReference type="EMBL" id="FNEV01000006">
    <property type="protein sequence ID" value="SDJ52637.1"/>
    <property type="molecule type" value="Genomic_DNA"/>
</dbReference>
<reference evidence="2" key="1">
    <citation type="submission" date="2016-10" db="EMBL/GenBank/DDBJ databases">
        <authorList>
            <person name="Varghese N."/>
            <person name="Submissions S."/>
        </authorList>
    </citation>
    <scope>NUCLEOTIDE SEQUENCE [LARGE SCALE GENOMIC DNA]</scope>
    <source>
        <strain evidence="2">DSM 4771</strain>
    </source>
</reference>
<sequence length="116" mass="13255">MKLKEIYRVKVFVVPDYVEKVRNGVLTVDQLQVGNYENVCWRSQPGIEHFVPTSGAVPTEGEAGEATEVESVRLEFSIKRDEALLRQVIEEGIYPNHPWDEPVIQVSEELEARTDK</sequence>
<keyword evidence="2" id="KW-1185">Reference proteome</keyword>
<gene>
    <name evidence="1" type="ORF">SAMN04490247_2240</name>
</gene>
<dbReference type="RefSeq" id="WP_093193953.1">
    <property type="nucleotide sequence ID" value="NZ_FNEV01000006.1"/>
</dbReference>
<dbReference type="OrthoDB" id="1690807at2"/>
<dbReference type="SUPFAM" id="SSF102705">
    <property type="entry name" value="NIF3 (NGG1p interacting factor 3)-like"/>
    <property type="match status" value="1"/>
</dbReference>
<name>A0A1G8UG62_9BACI</name>
<dbReference type="Proteomes" id="UP000199225">
    <property type="component" value="Unassembled WGS sequence"/>
</dbReference>
<dbReference type="PANTHER" id="PTHR41774">
    <property type="match status" value="1"/>
</dbReference>
<dbReference type="InterPro" id="IPR015867">
    <property type="entry name" value="N-reg_PII/ATP_PRibTrfase_C"/>
</dbReference>
<dbReference type="Gene3D" id="3.30.70.120">
    <property type="match status" value="1"/>
</dbReference>